<dbReference type="Pfam" id="PF13469">
    <property type="entry name" value="Sulfotransfer_3"/>
    <property type="match status" value="1"/>
</dbReference>
<dbReference type="InterPro" id="IPR027417">
    <property type="entry name" value="P-loop_NTPase"/>
</dbReference>
<gene>
    <name evidence="1" type="ORF">SAMN06295987_102584</name>
</gene>
<dbReference type="EMBL" id="FVZE01000002">
    <property type="protein sequence ID" value="SLJ96000.1"/>
    <property type="molecule type" value="Genomic_DNA"/>
</dbReference>
<proteinExistence type="predicted"/>
<dbReference type="STRING" id="428990.SAMN06295987_102584"/>
<accession>A0A1U6HJR7</accession>
<keyword evidence="1" id="KW-0808">Transferase</keyword>
<organism evidence="1 2">
    <name type="scientific">Novosphingobium mathurense</name>
    <dbReference type="NCBI Taxonomy" id="428990"/>
    <lineage>
        <taxon>Bacteria</taxon>
        <taxon>Pseudomonadati</taxon>
        <taxon>Pseudomonadota</taxon>
        <taxon>Alphaproteobacteria</taxon>
        <taxon>Sphingomonadales</taxon>
        <taxon>Sphingomonadaceae</taxon>
        <taxon>Novosphingobium</taxon>
    </lineage>
</organism>
<dbReference type="Gene3D" id="3.40.50.300">
    <property type="entry name" value="P-loop containing nucleotide triphosphate hydrolases"/>
    <property type="match status" value="1"/>
</dbReference>
<dbReference type="RefSeq" id="WP_079730163.1">
    <property type="nucleotide sequence ID" value="NZ_FVZE01000002.1"/>
</dbReference>
<keyword evidence="2" id="KW-1185">Reference proteome</keyword>
<sequence>MIQALRETGKRSAGWLLSRTSDLFSYRNCVFVLAHMRCGSTALSNILCSRDDISGYGEAHVRHDGPGALGRLAINQMRREGWKPGARLLFDKILHNRHDAQAWPEFFEARAIFIARRPDETIASIANLFARLERQAYDTPLKAAGYYAERVEALARLWPHFPPHRRIGILHEQLLQAPDETLARISGRLRFDPPLRNEYISTAASRERGGGDPLVSGQYNRIEPSLLCPKGTTIMAELPDPLQARVNDAYRQLTAEFDLPLGVPLLRSTPNIRINSDIVP</sequence>
<protein>
    <submittedName>
        <fullName evidence="1">Sulfotransferase family protein</fullName>
    </submittedName>
</protein>
<reference evidence="2" key="1">
    <citation type="submission" date="2017-02" db="EMBL/GenBank/DDBJ databases">
        <authorList>
            <person name="Varghese N."/>
            <person name="Submissions S."/>
        </authorList>
    </citation>
    <scope>NUCLEOTIDE SEQUENCE [LARGE SCALE GENOMIC DNA]</scope>
    <source>
        <strain evidence="2">SM117</strain>
    </source>
</reference>
<dbReference type="AlphaFoldDB" id="A0A1U6HJR7"/>
<dbReference type="Proteomes" id="UP000190989">
    <property type="component" value="Unassembled WGS sequence"/>
</dbReference>
<dbReference type="SUPFAM" id="SSF52540">
    <property type="entry name" value="P-loop containing nucleoside triphosphate hydrolases"/>
    <property type="match status" value="1"/>
</dbReference>
<dbReference type="GO" id="GO:0016740">
    <property type="term" value="F:transferase activity"/>
    <property type="evidence" value="ECO:0007669"/>
    <property type="project" value="UniProtKB-KW"/>
</dbReference>
<name>A0A1U6HJR7_9SPHN</name>
<evidence type="ECO:0000313" key="2">
    <source>
        <dbReference type="Proteomes" id="UP000190989"/>
    </source>
</evidence>
<evidence type="ECO:0000313" key="1">
    <source>
        <dbReference type="EMBL" id="SLJ96000.1"/>
    </source>
</evidence>